<protein>
    <recommendedName>
        <fullName evidence="3">Carboxypeptidase regulatory-like domain-containing protein</fullName>
    </recommendedName>
</protein>
<evidence type="ECO:0000313" key="1">
    <source>
        <dbReference type="EMBL" id="GGK05280.1"/>
    </source>
</evidence>
<dbReference type="EMBL" id="BMME01000001">
    <property type="protein sequence ID" value="GGK05280.1"/>
    <property type="molecule type" value="Genomic_DNA"/>
</dbReference>
<dbReference type="Proteomes" id="UP000599009">
    <property type="component" value="Unassembled WGS sequence"/>
</dbReference>
<evidence type="ECO:0008006" key="3">
    <source>
        <dbReference type="Google" id="ProtNLM"/>
    </source>
</evidence>
<dbReference type="PANTHER" id="PTHR37947:SF1">
    <property type="entry name" value="BLL2462 PROTEIN"/>
    <property type="match status" value="1"/>
</dbReference>
<dbReference type="RefSeq" id="WP_132984786.1">
    <property type="nucleotide sequence ID" value="NZ_BMME01000001.1"/>
</dbReference>
<comment type="caution">
    <text evidence="1">The sequence shown here is derived from an EMBL/GenBank/DDBJ whole genome shotgun (WGS) entry which is preliminary data.</text>
</comment>
<keyword evidence="2" id="KW-1185">Reference proteome</keyword>
<dbReference type="Gene3D" id="3.40.50.880">
    <property type="match status" value="1"/>
</dbReference>
<accession>A0ABQ2EF43</accession>
<gene>
    <name evidence="1" type="ORF">GCM10011394_13030</name>
</gene>
<organism evidence="1 2">
    <name type="scientific">Luteimonas terricola</name>
    <dbReference type="NCBI Taxonomy" id="645597"/>
    <lineage>
        <taxon>Bacteria</taxon>
        <taxon>Pseudomonadati</taxon>
        <taxon>Pseudomonadota</taxon>
        <taxon>Gammaproteobacteria</taxon>
        <taxon>Lysobacterales</taxon>
        <taxon>Lysobacteraceae</taxon>
        <taxon>Luteimonas</taxon>
    </lineage>
</organism>
<sequence>MSLETIAGLLLALAVLAATLRQSLRWLRLPAPARPAGWRMALLPTLQLACAALLYCTLLPPQRSVEAPTLVVLTARADPALAERAIGRGERVVALPEADPAPTGGVERMPDLATALRMHPATARLRIVGEGLAARDVDPAKGLALEFEPAPPARGFIGLQASARVVAGATLRVVARVHEAGDGVVELVDPAGTVQDRALPDAGGRVLLQAPARARGPVSWHLRLRDSAAGDAAVIEEAAVAVDVVPGGQTRILLLAGAPNPEVKYLRRWAADAGLHLQSRMALGAGAVLGDGPLAIDADTLAGFDLVIVDERAWNGLTAAQRTALLAAVEQGLGLLWRITSAPEPGTRAALHELGFAIDTDAAAPGDEVRLGPQSPPGDSADVGATAVDPPNALPALARQPLRLAAIDGVALLRDRDGEPLALWRGAGRGRVAAWNLDQSFRLVLTGHGERHARLWSEAVGTLARARAAEVPHFIDIAREGQRAILCGIQAGATLVAEDGTRIHPLPDPGAGGCAAAWPTRAGWHRTGDGDAAVHLHVRDAAALPGVEAHMRREATLRLAGAGPDRPAGTATSGTPASRWPWFLAWLATAGLLWWLERRPGR</sequence>
<evidence type="ECO:0000313" key="2">
    <source>
        <dbReference type="Proteomes" id="UP000599009"/>
    </source>
</evidence>
<name>A0ABQ2EF43_9GAMM</name>
<dbReference type="SUPFAM" id="SSF52317">
    <property type="entry name" value="Class I glutamine amidotransferase-like"/>
    <property type="match status" value="1"/>
</dbReference>
<reference evidence="2" key="1">
    <citation type="journal article" date="2019" name="Int. J. Syst. Evol. Microbiol.">
        <title>The Global Catalogue of Microorganisms (GCM) 10K type strain sequencing project: providing services to taxonomists for standard genome sequencing and annotation.</title>
        <authorList>
            <consortium name="The Broad Institute Genomics Platform"/>
            <consortium name="The Broad Institute Genome Sequencing Center for Infectious Disease"/>
            <person name="Wu L."/>
            <person name="Ma J."/>
        </authorList>
    </citation>
    <scope>NUCLEOTIDE SEQUENCE [LARGE SCALE GENOMIC DNA]</scope>
    <source>
        <strain evidence="2">CGMCC 1.8985</strain>
    </source>
</reference>
<dbReference type="PANTHER" id="PTHR37947">
    <property type="entry name" value="BLL2462 PROTEIN"/>
    <property type="match status" value="1"/>
</dbReference>
<dbReference type="InterPro" id="IPR029062">
    <property type="entry name" value="Class_I_gatase-like"/>
</dbReference>
<proteinExistence type="predicted"/>